<gene>
    <name evidence="3" type="primary">gpmB</name>
    <name evidence="3" type="ORF">GCM10011342_29800</name>
</gene>
<evidence type="ECO:0000256" key="2">
    <source>
        <dbReference type="PIRSR" id="PIRSR613078-2"/>
    </source>
</evidence>
<name>A0A8J2V6J8_9PROT</name>
<reference evidence="3" key="1">
    <citation type="journal article" date="2014" name="Int. J. Syst. Evol. Microbiol.">
        <title>Complete genome sequence of Corynebacterium casei LMG S-19264T (=DSM 44701T), isolated from a smear-ripened cheese.</title>
        <authorList>
            <consortium name="US DOE Joint Genome Institute (JGI-PGF)"/>
            <person name="Walter F."/>
            <person name="Albersmeier A."/>
            <person name="Kalinowski J."/>
            <person name="Ruckert C."/>
        </authorList>
    </citation>
    <scope>NUCLEOTIDE SEQUENCE</scope>
    <source>
        <strain evidence="3">CGMCC 1.12921</strain>
    </source>
</reference>
<dbReference type="InterPro" id="IPR013078">
    <property type="entry name" value="His_Pase_superF_clade-1"/>
</dbReference>
<dbReference type="PANTHER" id="PTHR48100">
    <property type="entry name" value="BROAD-SPECIFICITY PHOSPHATASE YOR283W-RELATED"/>
    <property type="match status" value="1"/>
</dbReference>
<dbReference type="InterPro" id="IPR050275">
    <property type="entry name" value="PGM_Phosphatase"/>
</dbReference>
<dbReference type="InterPro" id="IPR029033">
    <property type="entry name" value="His_PPase_superfam"/>
</dbReference>
<dbReference type="GO" id="GO:0005737">
    <property type="term" value="C:cytoplasm"/>
    <property type="evidence" value="ECO:0007669"/>
    <property type="project" value="TreeGrafter"/>
</dbReference>
<protein>
    <submittedName>
        <fullName evidence="3">Phosphoglycerate mutase</fullName>
    </submittedName>
</protein>
<dbReference type="SMART" id="SM00855">
    <property type="entry name" value="PGAM"/>
    <property type="match status" value="1"/>
</dbReference>
<dbReference type="PIRSF" id="PIRSF000709">
    <property type="entry name" value="6PFK_2-Ptase"/>
    <property type="match status" value="1"/>
</dbReference>
<dbReference type="AlphaFoldDB" id="A0A8J2V6J8"/>
<dbReference type="SUPFAM" id="SSF53254">
    <property type="entry name" value="Phosphoglycerate mutase-like"/>
    <property type="match status" value="1"/>
</dbReference>
<dbReference type="Gene3D" id="3.40.50.1240">
    <property type="entry name" value="Phosphoglycerate mutase-like"/>
    <property type="match status" value="1"/>
</dbReference>
<dbReference type="EMBL" id="BMGH01000002">
    <property type="protein sequence ID" value="GGD19154.1"/>
    <property type="molecule type" value="Genomic_DNA"/>
</dbReference>
<feature type="binding site" evidence="2">
    <location>
        <begin position="17"/>
        <end position="24"/>
    </location>
    <ligand>
        <name>substrate</name>
    </ligand>
</feature>
<dbReference type="Pfam" id="PF00300">
    <property type="entry name" value="His_Phos_1"/>
    <property type="match status" value="1"/>
</dbReference>
<feature type="binding site" evidence="2">
    <location>
        <position position="77"/>
    </location>
    <ligand>
        <name>substrate</name>
    </ligand>
</feature>
<dbReference type="PANTHER" id="PTHR48100:SF1">
    <property type="entry name" value="HISTIDINE PHOSPHATASE FAMILY PROTEIN-RELATED"/>
    <property type="match status" value="1"/>
</dbReference>
<feature type="active site" description="Proton donor/acceptor" evidence="1">
    <location>
        <position position="104"/>
    </location>
</feature>
<keyword evidence="4" id="KW-1185">Reference proteome</keyword>
<accession>A0A8J2V6J8</accession>
<evidence type="ECO:0000256" key="1">
    <source>
        <dbReference type="PIRSR" id="PIRSR613078-1"/>
    </source>
</evidence>
<organism evidence="3 4">
    <name type="scientific">Aquisalinus flavus</name>
    <dbReference type="NCBI Taxonomy" id="1526572"/>
    <lineage>
        <taxon>Bacteria</taxon>
        <taxon>Pseudomonadati</taxon>
        <taxon>Pseudomonadota</taxon>
        <taxon>Alphaproteobacteria</taxon>
        <taxon>Parvularculales</taxon>
        <taxon>Parvularculaceae</taxon>
        <taxon>Aquisalinus</taxon>
    </lineage>
</organism>
<dbReference type="GO" id="GO:0016791">
    <property type="term" value="F:phosphatase activity"/>
    <property type="evidence" value="ECO:0007669"/>
    <property type="project" value="TreeGrafter"/>
</dbReference>
<proteinExistence type="predicted"/>
<evidence type="ECO:0000313" key="4">
    <source>
        <dbReference type="Proteomes" id="UP000613582"/>
    </source>
</evidence>
<feature type="active site" description="Tele-phosphohistidine intermediate" evidence="1">
    <location>
        <position position="18"/>
    </location>
</feature>
<reference evidence="3" key="2">
    <citation type="submission" date="2020-09" db="EMBL/GenBank/DDBJ databases">
        <authorList>
            <person name="Sun Q."/>
            <person name="Zhou Y."/>
        </authorList>
    </citation>
    <scope>NUCLEOTIDE SEQUENCE</scope>
    <source>
        <strain evidence="3">CGMCC 1.12921</strain>
    </source>
</reference>
<dbReference type="Proteomes" id="UP000613582">
    <property type="component" value="Unassembled WGS sequence"/>
</dbReference>
<comment type="caution">
    <text evidence="3">The sequence shown here is derived from an EMBL/GenBank/DDBJ whole genome shotgun (WGS) entry which is preliminary data.</text>
</comment>
<evidence type="ECO:0000313" key="3">
    <source>
        <dbReference type="EMBL" id="GGD19154.1"/>
    </source>
</evidence>
<dbReference type="RefSeq" id="WP_188160601.1">
    <property type="nucleotide sequence ID" value="NZ_BMGH01000002.1"/>
</dbReference>
<dbReference type="CDD" id="cd07067">
    <property type="entry name" value="HP_PGM_like"/>
    <property type="match status" value="1"/>
</dbReference>
<sequence>MAFLEQVRLRHPVYFFRHGQTDWNAQMRCQGLTDIPVNALGETQARAYGRVLKMVLGSRLSDSRRAPFTFYSSPLSRATRTMALICHELGCPDVAVETDERLTEIDHGAWNGYTYDEIREKWPDDYAALQADKWTTRRPEGESYEDRVEPLTHFLKEVTGPAIITGHGGTGRVLRAIIAGHPPSQVVHLPMTQDQFYAFEDGVETIHRCQDDAGE</sequence>